<feature type="coiled-coil region" evidence="1">
    <location>
        <begin position="121"/>
        <end position="148"/>
    </location>
</feature>
<evidence type="ECO:0000313" key="4">
    <source>
        <dbReference type="Proteomes" id="UP000093000"/>
    </source>
</evidence>
<comment type="caution">
    <text evidence="3">The sequence shown here is derived from an EMBL/GenBank/DDBJ whole genome shotgun (WGS) entry which is preliminary data.</text>
</comment>
<gene>
    <name evidence="3" type="ORF">A0J61_06593</name>
</gene>
<keyword evidence="1" id="KW-0175">Coiled coil</keyword>
<feature type="compositionally biased region" description="Basic and acidic residues" evidence="2">
    <location>
        <begin position="31"/>
        <end position="46"/>
    </location>
</feature>
<evidence type="ECO:0000256" key="2">
    <source>
        <dbReference type="SAM" id="MobiDB-lite"/>
    </source>
</evidence>
<dbReference type="InParanoid" id="A0A1C7N9S1"/>
<evidence type="ECO:0000256" key="1">
    <source>
        <dbReference type="SAM" id="Coils"/>
    </source>
</evidence>
<dbReference type="Proteomes" id="UP000093000">
    <property type="component" value="Unassembled WGS sequence"/>
</dbReference>
<dbReference type="EMBL" id="LUGH01000405">
    <property type="protein sequence ID" value="OBZ85356.1"/>
    <property type="molecule type" value="Genomic_DNA"/>
</dbReference>
<protein>
    <submittedName>
        <fullName evidence="3">Uncharacterized protein</fullName>
    </submittedName>
</protein>
<sequence length="155" mass="18062">MAREADVKSLRVKESCSRRSSAHSAFRRISSRHDPINKRDKSDRRTKSTYSTREILGKAQRLGSKSSSKEDYTRLIESAKLTLVAVTVSSYKLEHKRKSIEGSLRLKRGPKDLLDEMSHRCDSFGRKLDELDSEYEDLRRLIWRLAKEKERMYGP</sequence>
<keyword evidence="4" id="KW-1185">Reference proteome</keyword>
<feature type="compositionally biased region" description="Basic and acidic residues" evidence="2">
    <location>
        <begin position="1"/>
        <end position="17"/>
    </location>
</feature>
<reference evidence="3 4" key="1">
    <citation type="submission" date="2016-03" db="EMBL/GenBank/DDBJ databases">
        <title>Choanephora cucurbitarum.</title>
        <authorList>
            <person name="Min B."/>
            <person name="Park H."/>
            <person name="Park J.-H."/>
            <person name="Shin H.-D."/>
            <person name="Choi I.-G."/>
        </authorList>
    </citation>
    <scope>NUCLEOTIDE SEQUENCE [LARGE SCALE GENOMIC DNA]</scope>
    <source>
        <strain evidence="3 4">KUS-F28377</strain>
    </source>
</reference>
<name>A0A1C7N9S1_9FUNG</name>
<organism evidence="3 4">
    <name type="scientific">Choanephora cucurbitarum</name>
    <dbReference type="NCBI Taxonomy" id="101091"/>
    <lineage>
        <taxon>Eukaryota</taxon>
        <taxon>Fungi</taxon>
        <taxon>Fungi incertae sedis</taxon>
        <taxon>Mucoromycota</taxon>
        <taxon>Mucoromycotina</taxon>
        <taxon>Mucoromycetes</taxon>
        <taxon>Mucorales</taxon>
        <taxon>Mucorineae</taxon>
        <taxon>Choanephoraceae</taxon>
        <taxon>Choanephoroideae</taxon>
        <taxon>Choanephora</taxon>
    </lineage>
</organism>
<proteinExistence type="predicted"/>
<dbReference type="AlphaFoldDB" id="A0A1C7N9S1"/>
<evidence type="ECO:0000313" key="3">
    <source>
        <dbReference type="EMBL" id="OBZ85356.1"/>
    </source>
</evidence>
<accession>A0A1C7N9S1</accession>
<feature type="region of interest" description="Disordered" evidence="2">
    <location>
        <begin position="1"/>
        <end position="68"/>
    </location>
</feature>